<dbReference type="Pfam" id="PF15463">
    <property type="entry name" value="ECM11"/>
    <property type="match status" value="1"/>
</dbReference>
<dbReference type="GO" id="GO:0001164">
    <property type="term" value="F:RNA polymerase I core promoter sequence-specific DNA binding"/>
    <property type="evidence" value="ECO:0007669"/>
    <property type="project" value="TreeGrafter"/>
</dbReference>
<feature type="compositionally biased region" description="Polar residues" evidence="1">
    <location>
        <begin position="393"/>
        <end position="406"/>
    </location>
</feature>
<protein>
    <recommendedName>
        <fullName evidence="2">Extracellular mutant protein 11 C-terminal domain-containing protein</fullName>
    </recommendedName>
</protein>
<name>A0A6A6QDG5_9PEZI</name>
<feature type="compositionally biased region" description="Polar residues" evidence="1">
    <location>
        <begin position="108"/>
        <end position="138"/>
    </location>
</feature>
<reference evidence="3" key="1">
    <citation type="journal article" date="2020" name="Stud. Mycol.">
        <title>101 Dothideomycetes genomes: a test case for predicting lifestyles and emergence of pathogens.</title>
        <authorList>
            <person name="Haridas S."/>
            <person name="Albert R."/>
            <person name="Binder M."/>
            <person name="Bloem J."/>
            <person name="Labutti K."/>
            <person name="Salamov A."/>
            <person name="Andreopoulos B."/>
            <person name="Baker S."/>
            <person name="Barry K."/>
            <person name="Bills G."/>
            <person name="Bluhm B."/>
            <person name="Cannon C."/>
            <person name="Castanera R."/>
            <person name="Culley D."/>
            <person name="Daum C."/>
            <person name="Ezra D."/>
            <person name="Gonzalez J."/>
            <person name="Henrissat B."/>
            <person name="Kuo A."/>
            <person name="Liang C."/>
            <person name="Lipzen A."/>
            <person name="Lutzoni F."/>
            <person name="Magnuson J."/>
            <person name="Mondo S."/>
            <person name="Nolan M."/>
            <person name="Ohm R."/>
            <person name="Pangilinan J."/>
            <person name="Park H.-J."/>
            <person name="Ramirez L."/>
            <person name="Alfaro M."/>
            <person name="Sun H."/>
            <person name="Tritt A."/>
            <person name="Yoshinaga Y."/>
            <person name="Zwiers L.-H."/>
            <person name="Turgeon B."/>
            <person name="Goodwin S."/>
            <person name="Spatafora J."/>
            <person name="Crous P."/>
            <person name="Grigoriev I."/>
        </authorList>
    </citation>
    <scope>NUCLEOTIDE SEQUENCE</scope>
    <source>
        <strain evidence="3">CBS 269.34</strain>
    </source>
</reference>
<feature type="compositionally biased region" description="Polar residues" evidence="1">
    <location>
        <begin position="17"/>
        <end position="26"/>
    </location>
</feature>
<dbReference type="InterPro" id="IPR053029">
    <property type="entry name" value="RNA_pol_I-specific_init_factor"/>
</dbReference>
<dbReference type="GO" id="GO:0017025">
    <property type="term" value="F:TBP-class protein binding"/>
    <property type="evidence" value="ECO:0007669"/>
    <property type="project" value="TreeGrafter"/>
</dbReference>
<feature type="compositionally biased region" description="Basic and acidic residues" evidence="1">
    <location>
        <begin position="180"/>
        <end position="191"/>
    </location>
</feature>
<feature type="compositionally biased region" description="Basic and acidic residues" evidence="1">
    <location>
        <begin position="163"/>
        <end position="172"/>
    </location>
</feature>
<evidence type="ECO:0000259" key="2">
    <source>
        <dbReference type="Pfam" id="PF15463"/>
    </source>
</evidence>
<sequence>MSTGMQHFVREGGKVSNLGQQATQPANDRRRIAGGAKMPVPGTPRKGTVPPAPPGNPAFGAPAPFAFAKPNRPTSALAQARIPIGQNEKGKHTVRPGRDAYDTDAESLDTTVHGTRSAAQSVVQVKDSQALEFTQQYSDDAGNPESDDEGEHQGNEEGVAEDNQDRMTRHEPVPSNTLHFLDRRLLDETDLKSYPTTTSGRMEDEEAHEGGASSELEPDPIPSPSPRKQRGRFAQSQMDESRNVQQSRRPITLPVHSAASTRQLAEVGSSRPKSFPNHATQGSDRPRTQASSQAQLHVSDQSRQQAAALRANNKPQPHHPTQPVARPKSAGGRSNHQALQAGPHPEMPPPPTYGFNSTQPPAYSHTPKAAQDLDLDMPAREVFSHPTHAPQAKAQSVKTVVTAQPQHQRESSPTETEEENYEDYDRPALLQMDYKELKNESFDTIPRGKTLPLSDEMKKAPLENRLAFVQQKLSLEDQNKFFSSISTREWEEAGDWFLGRFGSIVKRMTEVRKEKRKRAIEFENEIEKRHEHVAKRHKTVEDAMAKMRNKGQTLLPRSPRRD</sequence>
<dbReference type="OrthoDB" id="5346740at2759"/>
<dbReference type="GO" id="GO:0042790">
    <property type="term" value="P:nucleolar large rRNA transcription by RNA polymerase I"/>
    <property type="evidence" value="ECO:0007669"/>
    <property type="project" value="TreeGrafter"/>
</dbReference>
<feature type="domain" description="Extracellular mutant protein 11 C-terminal" evidence="2">
    <location>
        <begin position="423"/>
        <end position="555"/>
    </location>
</feature>
<gene>
    <name evidence="3" type="ORF">BU16DRAFT_531776</name>
</gene>
<feature type="compositionally biased region" description="Polar residues" evidence="1">
    <location>
        <begin position="277"/>
        <end position="305"/>
    </location>
</feature>
<feature type="compositionally biased region" description="Basic and acidic residues" evidence="1">
    <location>
        <begin position="88"/>
        <end position="101"/>
    </location>
</feature>
<dbReference type="PANTHER" id="PTHR28244">
    <property type="entry name" value="RNA POLYMERASE I-SPECIFIC TRANSCRIPTION INITIATION FACTOR RRN11"/>
    <property type="match status" value="1"/>
</dbReference>
<dbReference type="GO" id="GO:0070860">
    <property type="term" value="C:RNA polymerase I core factor complex"/>
    <property type="evidence" value="ECO:0007669"/>
    <property type="project" value="TreeGrafter"/>
</dbReference>
<proteinExistence type="predicted"/>
<organism evidence="3 4">
    <name type="scientific">Lophium mytilinum</name>
    <dbReference type="NCBI Taxonomy" id="390894"/>
    <lineage>
        <taxon>Eukaryota</taxon>
        <taxon>Fungi</taxon>
        <taxon>Dikarya</taxon>
        <taxon>Ascomycota</taxon>
        <taxon>Pezizomycotina</taxon>
        <taxon>Dothideomycetes</taxon>
        <taxon>Pleosporomycetidae</taxon>
        <taxon>Mytilinidiales</taxon>
        <taxon>Mytilinidiaceae</taxon>
        <taxon>Lophium</taxon>
    </lineage>
</organism>
<feature type="compositionally biased region" description="Low complexity" evidence="1">
    <location>
        <begin position="57"/>
        <end position="71"/>
    </location>
</feature>
<accession>A0A6A6QDG5</accession>
<feature type="compositionally biased region" description="Polar residues" evidence="1">
    <location>
        <begin position="234"/>
        <end position="249"/>
    </location>
</feature>
<evidence type="ECO:0000313" key="3">
    <source>
        <dbReference type="EMBL" id="KAF2489497.1"/>
    </source>
</evidence>
<dbReference type="PANTHER" id="PTHR28244:SF3">
    <property type="entry name" value="EXTRACELLULAR MUTANT PROTEIN 11 C-TERMINAL DOMAIN-CONTAINING PROTEIN"/>
    <property type="match status" value="1"/>
</dbReference>
<dbReference type="EMBL" id="MU004199">
    <property type="protein sequence ID" value="KAF2489497.1"/>
    <property type="molecule type" value="Genomic_DNA"/>
</dbReference>
<evidence type="ECO:0000313" key="4">
    <source>
        <dbReference type="Proteomes" id="UP000799750"/>
    </source>
</evidence>
<evidence type="ECO:0000256" key="1">
    <source>
        <dbReference type="SAM" id="MobiDB-lite"/>
    </source>
</evidence>
<dbReference type="AlphaFoldDB" id="A0A6A6QDG5"/>
<feature type="region of interest" description="Disordered" evidence="1">
    <location>
        <begin position="1"/>
        <end position="423"/>
    </location>
</feature>
<keyword evidence="4" id="KW-1185">Reference proteome</keyword>
<dbReference type="InterPro" id="IPR029178">
    <property type="entry name" value="Ecm11_C"/>
</dbReference>
<dbReference type="Proteomes" id="UP000799750">
    <property type="component" value="Unassembled WGS sequence"/>
</dbReference>